<dbReference type="OrthoDB" id="614750at2"/>
<keyword evidence="4 10" id="KW-0645">Protease</keyword>
<dbReference type="InterPro" id="IPR036852">
    <property type="entry name" value="Peptidase_S8/S53_dom_sf"/>
</dbReference>
<keyword evidence="6 10" id="KW-0378">Hydrolase</keyword>
<protein>
    <recommendedName>
        <fullName evidence="15">Gram-positive cocci surface proteins LPxTG domain-containing protein</fullName>
    </recommendedName>
</protein>
<dbReference type="InterPro" id="IPR023828">
    <property type="entry name" value="Peptidase_S8_Ser-AS"/>
</dbReference>
<dbReference type="Pfam" id="PF00082">
    <property type="entry name" value="Peptidase_S8"/>
    <property type="match status" value="1"/>
</dbReference>
<dbReference type="Gene3D" id="2.60.40.2700">
    <property type="match status" value="1"/>
</dbReference>
<organism evidence="16 17">
    <name type="scientific">Senegalimassilia faecalis</name>
    <dbReference type="NCBI Taxonomy" id="2509433"/>
    <lineage>
        <taxon>Bacteria</taxon>
        <taxon>Bacillati</taxon>
        <taxon>Actinomycetota</taxon>
        <taxon>Coriobacteriia</taxon>
        <taxon>Coriobacteriales</taxon>
        <taxon>Coriobacteriaceae</taxon>
        <taxon>Senegalimassilia</taxon>
    </lineage>
</organism>
<dbReference type="SUPFAM" id="SSF52058">
    <property type="entry name" value="L domain-like"/>
    <property type="match status" value="1"/>
</dbReference>
<name>A0A4V1QTU3_9ACTN</name>
<dbReference type="GO" id="GO:0004252">
    <property type="term" value="F:serine-type endopeptidase activity"/>
    <property type="evidence" value="ECO:0007669"/>
    <property type="project" value="UniProtKB-UniRule"/>
</dbReference>
<evidence type="ECO:0000256" key="10">
    <source>
        <dbReference type="PROSITE-ProRule" id="PRU01240"/>
    </source>
</evidence>
<evidence type="ECO:0000256" key="2">
    <source>
        <dbReference type="ARBA" id="ARBA00022512"/>
    </source>
</evidence>
<dbReference type="Gene3D" id="2.60.40.1710">
    <property type="entry name" value="Subtilisin-like superfamily"/>
    <property type="match status" value="1"/>
</dbReference>
<sequence>MGEEQKGGRIVRSGLALTLAGTLMVPSTAAFAADGDDQAQQPSATSAVEQAMQQAQANGTDAQGNVTIIVQLEDGGSQGVSLFSRIMGTVKQSRHSYFKDQIRSMVNEEQAQGIALLSAEDADDASGDATQEQQPEFQELQDYYHAIDGFAIKAPANLLETIRSLDGVKNAFIERGYEVPADQGIQDAPMNQNALNMTEADQVDQRGEGQLVAIIDSGLDVNHSAFKGDLNDATVAETESGISAKMTQMGEGKNGRYVSEKIPFAYDYADHDADVDPGSLSGMDHGTHVAGIVGANAGEVRGTAEDAQIAMLKVSCNSDGTIYDSALLAAFDDAVVLKPDSVNVSLGSDAGFSDAAASTYGDAIESLTATGASVNMAAGNSYTSGYKNKSGKNKPFASDPDSSVLSYPSALPETVAVASVNSAEDSPAFQAADGSTIPYIEANNLNYYGSPKFSALEAGTYEYVDGGVGSTADAAALWEKYPDGMGRNTIVLVKRGADADGNDLTFVDKVNNLSGLSPYAVVIYDDRDELLTSFAIDSYDTTAIMITKAAGEKLLAATDKRITKVDGLTTAPATAYQMSDFSSWGPTTDLSIKPEVTAPGGNIYSTVTNNDYGYKSGTSMATPQVAGISAQVRQYIASDKKFASFDASTYSALVSQLLMSTASPVVDPMVDDGPATYYSPRFQGAGLVNAKAAINTPAYLTNEEAAQQRPKGEMGESADGTWSFTLKLMNVGSTAQTYALDATAMSEQIAEGLFAGSDYNWTGRGIDVTFGGDAKDGKITVQPYDGNDNDGSATLVVNVRATDAFKQFVAENAANGAYVEGFVKLSAESEGGVDLSAPFLGFYGDWDAQSAIDPVAGSGNEHIVGSAIMNQNTSKTLGKNPLDSYGDADPAKAVVSSSAATNAPTRLVPFTIMQRNARSLSYDYLNADNASVRNYSYDWISKTTYNDSVGTYLYVEDYYIDTANKPIFDGLDANGNQLPDGQYTLRRTATLATDDAAQQTLDQTFYYDTEKPQVSNVELQGEGDERTVAFDVTDGSWFAGVNFVGPDDDPKKADGKYYQVKVPTSRWDNAAVSDPVENADGTRTWHVSIPVSEISSGWNGWSGPGHSGLAFPNVVHMRAWDYGSNISDDIEVVVNPVPATGVTLSTDALTLAPGQVGSLSATVSPADSTQTKLVWESSNPDVVKVDADGKVEGVAEGTAEVTVAVADNPAITAKAQVKVEQVSNTTGVVLSQDTAKLTLDGSLQVSALVADDFATGGVTWESSDESVVKVQQADGKLRQVSNAVTLAAQGQTGDADVTATVTNAAGEKKSATIHVRAEQADYADFVIADGVLTGYRGESTNLSIPNDVTSIADGVFSGSDIQSVVIPASVTAIGNEAFKSTHSLGKVMFAEGSKLTSIGDRAFYGTQALGAIDVPEGVTQMGAQAFAVSTVQRVSLPSSLTYLAESAFEDSMCLSDLTVSDKLTSIGASAFDACSALNKIKVRSADGSVREGLPASLATIGDKAFNGARLQSVKLPASVRIIGANAFASNASLKTLELNDGLESIGAAAFDGTNAAAVTIPDTVTRVGAGAFANMKQLNEVTVGKQVPDGALISAFVGDAALLEFKVAEGVANYSALDGVLLNKDATQLVAFPAGKKLPGGTYTVPASVRQVADNAFNGAQATKVNVPDGLTSIGASAFANATLTSMVLPDGFTTMGEGAFAGCSAMTYINIGGATEIPAKAFSKCVSLETVNLRCDLNKLTKIGALAFSDEETTGSDDDSSTDGKDTASYNGAIKAVILPDSVTEVGANAFKNLTGMTAAHIGAGIASGGAELFAGASSLETLTVSGENPVYSALDNVLYAQMDDGLHLVKSAAASKTENVAVQSGTVSIDREAFRSNRVIKSVVIPEGVRSIEWGAFNTCDNLASVTFPDSLQYVADTAFNWDLNLNFVEFGTNIKQMGNPKSNIGASAFSGHLPTHLIVRGGDGGQYVSSSKQDDSIMQSAYFGPGMTKISFSASETCPKILVVPADLESLEFGWNIGGYASDVRIYAPAGSQGYDVAKAAMQGTYGSLDPEHQLLAYTPLSVSLAAAGAVEPGQVTPVTATAQGGVNGAKEFRFVEVSPSGQENVLADWSTADTLNWAVPTDGSTIRADVRDATWLTESSTLLGVQPKVTLDKSGVVVVGEGQNAPVLNATVSAPDGAAVTYQWFCDGAAIEGATGASYAPGAGDHAYHVVARVTVDGVSVNVASAAVTVKTVAGLAAVDTQALSDAVAAAEKLNRGDYTAETWAPFAKALTAARAQLVNPESQAAVNGALEALVAAQGALAEANVDTAALQDAIVAADKLVESDYTADSWKAFSAALATAKNVLANPTTQQAADDALHALTDAQAALVKVAPAPDPNPDPEPTPKPDPAPDPEPTPKPDPDPNPQPGDVDVAGLQQAVEQAKQLNEADYTADSWKLFSEALAAAERQLANPTSSADVSAALDALTKAQAGLVKVAAGTPGDKAPTGETPANGTPGANNGAGGNAGGSASATSSPAGGTLSQTGDAAPVAPLVATGVFGAVAAAIAAFFARRKNRE</sequence>
<dbReference type="InterPro" id="IPR032675">
    <property type="entry name" value="LRR_dom_sf"/>
</dbReference>
<comment type="similarity">
    <text evidence="1 10 11">Belongs to the peptidase S8 family.</text>
</comment>
<dbReference type="Proteomes" id="UP000293345">
    <property type="component" value="Unassembled WGS sequence"/>
</dbReference>
<dbReference type="PROSITE" id="PS00136">
    <property type="entry name" value="SUBTILASE_ASP"/>
    <property type="match status" value="1"/>
</dbReference>
<feature type="region of interest" description="Disordered" evidence="12">
    <location>
        <begin position="2481"/>
        <end position="2527"/>
    </location>
</feature>
<dbReference type="Gene3D" id="2.60.40.1080">
    <property type="match status" value="1"/>
</dbReference>
<feature type="active site" description="Charge relay system" evidence="9 10">
    <location>
        <position position="216"/>
    </location>
</feature>
<comment type="caution">
    <text evidence="16">The sequence shown here is derived from an EMBL/GenBank/DDBJ whole genome shotgun (WGS) entry which is preliminary data.</text>
</comment>
<evidence type="ECO:0000256" key="5">
    <source>
        <dbReference type="ARBA" id="ARBA00022729"/>
    </source>
</evidence>
<dbReference type="EMBL" id="SDPW01000001">
    <property type="protein sequence ID" value="RXZ53667.1"/>
    <property type="molecule type" value="Genomic_DNA"/>
</dbReference>
<dbReference type="GO" id="GO:0006508">
    <property type="term" value="P:proteolysis"/>
    <property type="evidence" value="ECO:0007669"/>
    <property type="project" value="UniProtKB-KW"/>
</dbReference>
<evidence type="ECO:0000259" key="15">
    <source>
        <dbReference type="PROSITE" id="PS50847"/>
    </source>
</evidence>
<feature type="domain" description="Gram-positive cocci surface proteins LPxTG" evidence="15">
    <location>
        <begin position="2524"/>
        <end position="2560"/>
    </location>
</feature>
<keyword evidence="17" id="KW-1185">Reference proteome</keyword>
<dbReference type="InterPro" id="IPR026906">
    <property type="entry name" value="LRR_5"/>
</dbReference>
<evidence type="ECO:0000256" key="11">
    <source>
        <dbReference type="RuleBase" id="RU003355"/>
    </source>
</evidence>
<dbReference type="SUPFAM" id="SSF52743">
    <property type="entry name" value="Subtilisin-like"/>
    <property type="match status" value="1"/>
</dbReference>
<evidence type="ECO:0000256" key="7">
    <source>
        <dbReference type="ARBA" id="ARBA00022825"/>
    </source>
</evidence>
<feature type="chain" id="PRO_5020715291" description="Gram-positive cocci surface proteins LPxTG domain-containing protein" evidence="14">
    <location>
        <begin position="33"/>
        <end position="2560"/>
    </location>
</feature>
<dbReference type="InterPro" id="IPR003343">
    <property type="entry name" value="Big_2"/>
</dbReference>
<gene>
    <name evidence="16" type="ORF">ET524_03525</name>
</gene>
<feature type="compositionally biased region" description="Low complexity" evidence="12">
    <location>
        <begin position="2493"/>
        <end position="2502"/>
    </location>
</feature>
<evidence type="ECO:0000256" key="4">
    <source>
        <dbReference type="ARBA" id="ARBA00022670"/>
    </source>
</evidence>
<evidence type="ECO:0000256" key="8">
    <source>
        <dbReference type="ARBA" id="ARBA00023088"/>
    </source>
</evidence>
<dbReference type="PRINTS" id="PR00723">
    <property type="entry name" value="SUBTILISIN"/>
</dbReference>
<feature type="region of interest" description="Disordered" evidence="12">
    <location>
        <begin position="2376"/>
        <end position="2415"/>
    </location>
</feature>
<dbReference type="Pfam" id="PF13306">
    <property type="entry name" value="LRR_5"/>
    <property type="match status" value="5"/>
</dbReference>
<dbReference type="Pfam" id="PF02368">
    <property type="entry name" value="Big_2"/>
    <property type="match status" value="1"/>
</dbReference>
<keyword evidence="5 14" id="KW-0732">Signal</keyword>
<evidence type="ECO:0000256" key="3">
    <source>
        <dbReference type="ARBA" id="ARBA00022525"/>
    </source>
</evidence>
<feature type="signal peptide" evidence="14">
    <location>
        <begin position="1"/>
        <end position="32"/>
    </location>
</feature>
<dbReference type="RefSeq" id="WP_129423364.1">
    <property type="nucleotide sequence ID" value="NZ_SDPW01000001.1"/>
</dbReference>
<dbReference type="Gene3D" id="1.20.1270.70">
    <property type="entry name" value="Designed single chain three-helix bundle"/>
    <property type="match status" value="3"/>
</dbReference>
<dbReference type="Pfam" id="PF07554">
    <property type="entry name" value="FIVAR"/>
    <property type="match status" value="3"/>
</dbReference>
<keyword evidence="3" id="KW-0964">Secreted</keyword>
<dbReference type="PROSITE" id="PS50847">
    <property type="entry name" value="GRAM_POS_ANCHORING"/>
    <property type="match status" value="1"/>
</dbReference>
<keyword evidence="2" id="KW-0134">Cell wall</keyword>
<dbReference type="PROSITE" id="PS51892">
    <property type="entry name" value="SUBTILASE"/>
    <property type="match status" value="1"/>
</dbReference>
<evidence type="ECO:0000313" key="17">
    <source>
        <dbReference type="Proteomes" id="UP000293345"/>
    </source>
</evidence>
<keyword evidence="13" id="KW-1133">Transmembrane helix</keyword>
<dbReference type="Gene3D" id="3.80.10.10">
    <property type="entry name" value="Ribonuclease Inhibitor"/>
    <property type="match status" value="3"/>
</dbReference>
<proteinExistence type="inferred from homology"/>
<dbReference type="InterPro" id="IPR019931">
    <property type="entry name" value="LPXTG_anchor"/>
</dbReference>
<dbReference type="InterPro" id="IPR034216">
    <property type="entry name" value="C5a_Peptidase"/>
</dbReference>
<feature type="compositionally biased region" description="Low complexity" evidence="12">
    <location>
        <begin position="2511"/>
        <end position="2523"/>
    </location>
</feature>
<dbReference type="PROSITE" id="PS00137">
    <property type="entry name" value="SUBTILASE_HIS"/>
    <property type="match status" value="1"/>
</dbReference>
<dbReference type="SMART" id="SM00635">
    <property type="entry name" value="BID_2"/>
    <property type="match status" value="2"/>
</dbReference>
<dbReference type="Gene3D" id="3.40.50.200">
    <property type="entry name" value="Peptidase S8/S53 domain"/>
    <property type="match status" value="1"/>
</dbReference>
<feature type="compositionally biased region" description="Pro residues" evidence="12">
    <location>
        <begin position="2378"/>
        <end position="2398"/>
    </location>
</feature>
<feature type="transmembrane region" description="Helical" evidence="13">
    <location>
        <begin position="2533"/>
        <end position="2554"/>
    </location>
</feature>
<evidence type="ECO:0000256" key="13">
    <source>
        <dbReference type="SAM" id="Phobius"/>
    </source>
</evidence>
<dbReference type="InterPro" id="IPR053139">
    <property type="entry name" value="Surface_bspA-like"/>
</dbReference>
<dbReference type="InterPro" id="IPR015500">
    <property type="entry name" value="Peptidase_S8_subtilisin-rel"/>
</dbReference>
<keyword evidence="13" id="KW-0472">Membrane</keyword>
<dbReference type="PANTHER" id="PTHR45661:SF3">
    <property type="entry name" value="IG-LIKE DOMAIN-CONTAINING PROTEIN"/>
    <property type="match status" value="1"/>
</dbReference>
<dbReference type="PROSITE" id="PS00138">
    <property type="entry name" value="SUBTILASE_SER"/>
    <property type="match status" value="1"/>
</dbReference>
<dbReference type="SUPFAM" id="SSF49373">
    <property type="entry name" value="Invasin/intimin cell-adhesion fragments"/>
    <property type="match status" value="1"/>
</dbReference>
<dbReference type="CDD" id="cd07475">
    <property type="entry name" value="Peptidases_S8_C5a_Peptidase"/>
    <property type="match status" value="1"/>
</dbReference>
<dbReference type="Gene3D" id="3.50.30.30">
    <property type="match status" value="1"/>
</dbReference>
<dbReference type="InterPro" id="IPR000209">
    <property type="entry name" value="Peptidase_S8/S53_dom"/>
</dbReference>
<evidence type="ECO:0000256" key="1">
    <source>
        <dbReference type="ARBA" id="ARBA00011073"/>
    </source>
</evidence>
<keyword evidence="7 10" id="KW-0720">Serine protease</keyword>
<dbReference type="InterPro" id="IPR008964">
    <property type="entry name" value="Invasin/intimin_cell_adhesion"/>
</dbReference>
<keyword evidence="13" id="KW-0812">Transmembrane</keyword>
<keyword evidence="8" id="KW-0572">Peptidoglycan-anchor</keyword>
<evidence type="ECO:0000256" key="6">
    <source>
        <dbReference type="ARBA" id="ARBA00022801"/>
    </source>
</evidence>
<feature type="active site" description="Charge relay system" evidence="9 10">
    <location>
        <position position="619"/>
    </location>
</feature>
<accession>A0A4V1QTU3</accession>
<dbReference type="PANTHER" id="PTHR45661">
    <property type="entry name" value="SURFACE ANTIGEN"/>
    <property type="match status" value="1"/>
</dbReference>
<dbReference type="InterPro" id="IPR023827">
    <property type="entry name" value="Peptidase_S8_Asp-AS"/>
</dbReference>
<evidence type="ECO:0000313" key="16">
    <source>
        <dbReference type="EMBL" id="RXZ53667.1"/>
    </source>
</evidence>
<evidence type="ECO:0000256" key="14">
    <source>
        <dbReference type="SAM" id="SignalP"/>
    </source>
</evidence>
<evidence type="ECO:0000256" key="9">
    <source>
        <dbReference type="PIRSR" id="PIRSR615500-1"/>
    </source>
</evidence>
<feature type="active site" description="Charge relay system" evidence="9 10">
    <location>
        <position position="285"/>
    </location>
</feature>
<dbReference type="InterPro" id="IPR022398">
    <property type="entry name" value="Peptidase_S8_His-AS"/>
</dbReference>
<reference evidence="16 17" key="1">
    <citation type="submission" date="2019-01" db="EMBL/GenBank/DDBJ databases">
        <title>Senegalimassilia sp. nov. KGMB04484 isolated human feces.</title>
        <authorList>
            <person name="Han K.-I."/>
            <person name="Kim J.-S."/>
            <person name="Lee K.C."/>
            <person name="Suh M.K."/>
            <person name="Eom M.K."/>
            <person name="Lee J.H."/>
            <person name="Park S.-H."/>
            <person name="Kang S.W."/>
            <person name="Park J.-E."/>
            <person name="Oh B.S."/>
            <person name="Yu S.Y."/>
            <person name="Choi S.-H."/>
            <person name="Lee D.H."/>
            <person name="Yoon H."/>
            <person name="Kim B.-Y."/>
            <person name="Lee J.H."/>
            <person name="Lee J.-S."/>
        </authorList>
    </citation>
    <scope>NUCLEOTIDE SEQUENCE [LARGE SCALE GENOMIC DNA]</scope>
    <source>
        <strain evidence="16 17">KGMB04484</strain>
    </source>
</reference>
<evidence type="ECO:0000256" key="12">
    <source>
        <dbReference type="SAM" id="MobiDB-lite"/>
    </source>
</evidence>